<accession>A0ACB7S7B9</accession>
<sequence length="239" mass="27384">MFLAYTSVRFMFPPFTDPSQNETPLRWFPEPHMAGGNLPSERVHSKPYQYLINPREVCRSEAPVDYLFLVLSAPEYVDRRNAIRRTWAKDVKGSSGNKVLFLLGKPDTDKLQSALELESLGHGDIVQENFSDTYRNLSLKSVMLLRWASLHSPQARFVVKIDDDCFPYLANFYRPMHGQPDDAIYGEPLHKHIPSRDPLTSGTSRTKRCPLTCFRTTYTAPCTSSAAEWWICCTELLDM</sequence>
<name>A0ACB7S7B9_HYAAI</name>
<proteinExistence type="predicted"/>
<protein>
    <submittedName>
        <fullName evidence="1">Uncharacterized protein</fullName>
    </submittedName>
</protein>
<comment type="caution">
    <text evidence="1">The sequence shown here is derived from an EMBL/GenBank/DDBJ whole genome shotgun (WGS) entry which is preliminary data.</text>
</comment>
<dbReference type="Proteomes" id="UP000821845">
    <property type="component" value="Chromosome 5"/>
</dbReference>
<gene>
    <name evidence="1" type="ORF">HPB50_019727</name>
</gene>
<evidence type="ECO:0000313" key="1">
    <source>
        <dbReference type="EMBL" id="KAH6930841.1"/>
    </source>
</evidence>
<dbReference type="EMBL" id="CM023485">
    <property type="protein sequence ID" value="KAH6930841.1"/>
    <property type="molecule type" value="Genomic_DNA"/>
</dbReference>
<keyword evidence="2" id="KW-1185">Reference proteome</keyword>
<organism evidence="1 2">
    <name type="scientific">Hyalomma asiaticum</name>
    <name type="common">Tick</name>
    <dbReference type="NCBI Taxonomy" id="266040"/>
    <lineage>
        <taxon>Eukaryota</taxon>
        <taxon>Metazoa</taxon>
        <taxon>Ecdysozoa</taxon>
        <taxon>Arthropoda</taxon>
        <taxon>Chelicerata</taxon>
        <taxon>Arachnida</taxon>
        <taxon>Acari</taxon>
        <taxon>Parasitiformes</taxon>
        <taxon>Ixodida</taxon>
        <taxon>Ixodoidea</taxon>
        <taxon>Ixodidae</taxon>
        <taxon>Hyalomminae</taxon>
        <taxon>Hyalomma</taxon>
    </lineage>
</organism>
<evidence type="ECO:0000313" key="2">
    <source>
        <dbReference type="Proteomes" id="UP000821845"/>
    </source>
</evidence>
<reference evidence="1" key="1">
    <citation type="submission" date="2020-05" db="EMBL/GenBank/DDBJ databases">
        <title>Large-scale comparative analyses of tick genomes elucidate their genetic diversity and vector capacities.</title>
        <authorList>
            <person name="Jia N."/>
            <person name="Wang J."/>
            <person name="Shi W."/>
            <person name="Du L."/>
            <person name="Sun Y."/>
            <person name="Zhan W."/>
            <person name="Jiang J."/>
            <person name="Wang Q."/>
            <person name="Zhang B."/>
            <person name="Ji P."/>
            <person name="Sakyi L.B."/>
            <person name="Cui X."/>
            <person name="Yuan T."/>
            <person name="Jiang B."/>
            <person name="Yang W."/>
            <person name="Lam T.T.-Y."/>
            <person name="Chang Q."/>
            <person name="Ding S."/>
            <person name="Wang X."/>
            <person name="Zhu J."/>
            <person name="Ruan X."/>
            <person name="Zhao L."/>
            <person name="Wei J."/>
            <person name="Que T."/>
            <person name="Du C."/>
            <person name="Cheng J."/>
            <person name="Dai P."/>
            <person name="Han X."/>
            <person name="Huang E."/>
            <person name="Gao Y."/>
            <person name="Liu J."/>
            <person name="Shao H."/>
            <person name="Ye R."/>
            <person name="Li L."/>
            <person name="Wei W."/>
            <person name="Wang X."/>
            <person name="Wang C."/>
            <person name="Yang T."/>
            <person name="Huo Q."/>
            <person name="Li W."/>
            <person name="Guo W."/>
            <person name="Chen H."/>
            <person name="Zhou L."/>
            <person name="Ni X."/>
            <person name="Tian J."/>
            <person name="Zhou Y."/>
            <person name="Sheng Y."/>
            <person name="Liu T."/>
            <person name="Pan Y."/>
            <person name="Xia L."/>
            <person name="Li J."/>
            <person name="Zhao F."/>
            <person name="Cao W."/>
        </authorList>
    </citation>
    <scope>NUCLEOTIDE SEQUENCE</scope>
    <source>
        <strain evidence="1">Hyas-2018</strain>
    </source>
</reference>